<gene>
    <name evidence="4" type="ORF">KIH74_14375</name>
</gene>
<name>A0ABS5TGA2_9ACTN</name>
<dbReference type="SUPFAM" id="SSF46689">
    <property type="entry name" value="Homeodomain-like"/>
    <property type="match status" value="1"/>
</dbReference>
<dbReference type="EMBL" id="JAHBAY010000005">
    <property type="protein sequence ID" value="MBT0770122.1"/>
    <property type="molecule type" value="Genomic_DNA"/>
</dbReference>
<organism evidence="4 5">
    <name type="scientific">Kineosporia corallincola</name>
    <dbReference type="NCBI Taxonomy" id="2835133"/>
    <lineage>
        <taxon>Bacteria</taxon>
        <taxon>Bacillati</taxon>
        <taxon>Actinomycetota</taxon>
        <taxon>Actinomycetes</taxon>
        <taxon>Kineosporiales</taxon>
        <taxon>Kineosporiaceae</taxon>
        <taxon>Kineosporia</taxon>
    </lineage>
</organism>
<feature type="DNA-binding region" description="H-T-H motif" evidence="2">
    <location>
        <begin position="34"/>
        <end position="53"/>
    </location>
</feature>
<comment type="caution">
    <text evidence="4">The sequence shown here is derived from an EMBL/GenBank/DDBJ whole genome shotgun (WGS) entry which is preliminary data.</text>
</comment>
<dbReference type="InterPro" id="IPR009057">
    <property type="entry name" value="Homeodomain-like_sf"/>
</dbReference>
<feature type="domain" description="HTH tetR-type" evidence="3">
    <location>
        <begin position="11"/>
        <end position="71"/>
    </location>
</feature>
<accession>A0ABS5TGA2</accession>
<keyword evidence="1 2" id="KW-0238">DNA-binding</keyword>
<dbReference type="InterPro" id="IPR001647">
    <property type="entry name" value="HTH_TetR"/>
</dbReference>
<sequence length="188" mass="21403">MTEELLDPRVRRTRERLSTAAQQLLRERDLESISVTDITTVARVSRPTFYLHYSSADDLLAETVRHDLHALGLNAARLCPQEVLFELVAELNRLRWLYRRLIGQSTQFGRSREEVEGYLTARLHEQVVVRRPDVPAERAQEIARFVSGGALALLALWLVPAEAAPETEVRAFSDRVWQLFSGVLDAVV</sequence>
<protein>
    <submittedName>
        <fullName evidence="4">TetR/AcrR family transcriptional regulator</fullName>
    </submittedName>
</protein>
<reference evidence="4 5" key="1">
    <citation type="submission" date="2021-05" db="EMBL/GenBank/DDBJ databases">
        <title>Kineosporia and Streptomyces sp. nov. two new marine actinobacteria isolated from Coral.</title>
        <authorList>
            <person name="Buangrab K."/>
            <person name="Sutthacheep M."/>
            <person name="Yeemin T."/>
            <person name="Harunari E."/>
            <person name="Igarashi Y."/>
            <person name="Kanchanasin P."/>
            <person name="Tanasupawat S."/>
            <person name="Phongsopitanun W."/>
        </authorList>
    </citation>
    <scope>NUCLEOTIDE SEQUENCE [LARGE SCALE GENOMIC DNA]</scope>
    <source>
        <strain evidence="4 5">J2-2</strain>
    </source>
</reference>
<dbReference type="PROSITE" id="PS50977">
    <property type="entry name" value="HTH_TETR_2"/>
    <property type="match status" value="1"/>
</dbReference>
<evidence type="ECO:0000313" key="5">
    <source>
        <dbReference type="Proteomes" id="UP001197247"/>
    </source>
</evidence>
<keyword evidence="5" id="KW-1185">Reference proteome</keyword>
<dbReference type="PANTHER" id="PTHR43479">
    <property type="entry name" value="ACREF/ENVCD OPERON REPRESSOR-RELATED"/>
    <property type="match status" value="1"/>
</dbReference>
<evidence type="ECO:0000259" key="3">
    <source>
        <dbReference type="PROSITE" id="PS50977"/>
    </source>
</evidence>
<dbReference type="Pfam" id="PF00440">
    <property type="entry name" value="TetR_N"/>
    <property type="match status" value="1"/>
</dbReference>
<dbReference type="Proteomes" id="UP001197247">
    <property type="component" value="Unassembled WGS sequence"/>
</dbReference>
<evidence type="ECO:0000313" key="4">
    <source>
        <dbReference type="EMBL" id="MBT0770122.1"/>
    </source>
</evidence>
<dbReference type="InterPro" id="IPR050624">
    <property type="entry name" value="HTH-type_Tx_Regulator"/>
</dbReference>
<dbReference type="PANTHER" id="PTHR43479:SF11">
    <property type="entry name" value="ACREF_ENVCD OPERON REPRESSOR-RELATED"/>
    <property type="match status" value="1"/>
</dbReference>
<dbReference type="RefSeq" id="WP_214156413.1">
    <property type="nucleotide sequence ID" value="NZ_JAHBAY010000005.1"/>
</dbReference>
<dbReference type="Gene3D" id="1.10.357.10">
    <property type="entry name" value="Tetracycline Repressor, domain 2"/>
    <property type="match status" value="1"/>
</dbReference>
<proteinExistence type="predicted"/>
<evidence type="ECO:0000256" key="2">
    <source>
        <dbReference type="PROSITE-ProRule" id="PRU00335"/>
    </source>
</evidence>
<evidence type="ECO:0000256" key="1">
    <source>
        <dbReference type="ARBA" id="ARBA00023125"/>
    </source>
</evidence>